<dbReference type="PANTHER" id="PTHR45782:SF4">
    <property type="entry name" value="MITOCHONDRIAL RIBOSOME-ASSOCIATED GTPASE 1"/>
    <property type="match status" value="1"/>
</dbReference>
<dbReference type="AlphaFoldDB" id="A0AAV5AQU5"/>
<evidence type="ECO:0000259" key="3">
    <source>
        <dbReference type="Pfam" id="PF01926"/>
    </source>
</evidence>
<keyword evidence="2" id="KW-0342">GTP-binding</keyword>
<accession>A0AAV5AQU5</accession>
<dbReference type="Gene3D" id="1.10.1580.10">
    <property type="match status" value="1"/>
</dbReference>
<dbReference type="InterPro" id="IPR023179">
    <property type="entry name" value="GTP-bd_ortho_bundle_sf"/>
</dbReference>
<name>A0AAV5AQU5_9AGAM</name>
<organism evidence="4 5">
    <name type="scientific">Clathrus columnatus</name>
    <dbReference type="NCBI Taxonomy" id="1419009"/>
    <lineage>
        <taxon>Eukaryota</taxon>
        <taxon>Fungi</taxon>
        <taxon>Dikarya</taxon>
        <taxon>Basidiomycota</taxon>
        <taxon>Agaricomycotina</taxon>
        <taxon>Agaricomycetes</taxon>
        <taxon>Phallomycetidae</taxon>
        <taxon>Phallales</taxon>
        <taxon>Clathraceae</taxon>
        <taxon>Clathrus</taxon>
    </lineage>
</organism>
<evidence type="ECO:0000256" key="1">
    <source>
        <dbReference type="ARBA" id="ARBA00022741"/>
    </source>
</evidence>
<evidence type="ECO:0000256" key="2">
    <source>
        <dbReference type="ARBA" id="ARBA00023134"/>
    </source>
</evidence>
<dbReference type="GO" id="GO:0005739">
    <property type="term" value="C:mitochondrion"/>
    <property type="evidence" value="ECO:0007669"/>
    <property type="project" value="TreeGrafter"/>
</dbReference>
<evidence type="ECO:0000313" key="4">
    <source>
        <dbReference type="EMBL" id="GJJ15058.1"/>
    </source>
</evidence>
<protein>
    <recommendedName>
        <fullName evidence="3">G domain-containing protein</fullName>
    </recommendedName>
</protein>
<dbReference type="PANTHER" id="PTHR45782">
    <property type="entry name" value="MITOCHONDRIAL RIBOSOME-ASSOCIATED GTPASE 1"/>
    <property type="match status" value="1"/>
</dbReference>
<dbReference type="GO" id="GO:0005525">
    <property type="term" value="F:GTP binding"/>
    <property type="evidence" value="ECO:0007669"/>
    <property type="project" value="UniProtKB-KW"/>
</dbReference>
<feature type="domain" description="G" evidence="3">
    <location>
        <begin position="111"/>
        <end position="178"/>
    </location>
</feature>
<dbReference type="GO" id="GO:0032543">
    <property type="term" value="P:mitochondrial translation"/>
    <property type="evidence" value="ECO:0007669"/>
    <property type="project" value="TreeGrafter"/>
</dbReference>
<dbReference type="EMBL" id="BPWL01000010">
    <property type="protein sequence ID" value="GJJ15058.1"/>
    <property type="molecule type" value="Genomic_DNA"/>
</dbReference>
<dbReference type="SUPFAM" id="SSF52540">
    <property type="entry name" value="P-loop containing nucleoside triphosphate hydrolases"/>
    <property type="match status" value="1"/>
</dbReference>
<evidence type="ECO:0000313" key="5">
    <source>
        <dbReference type="Proteomes" id="UP001050691"/>
    </source>
</evidence>
<keyword evidence="1" id="KW-0547">Nucleotide-binding</keyword>
<keyword evidence="5" id="KW-1185">Reference proteome</keyword>
<dbReference type="InterPro" id="IPR006073">
    <property type="entry name" value="GTP-bd"/>
</dbReference>
<dbReference type="Pfam" id="PF01926">
    <property type="entry name" value="MMR_HSR1"/>
    <property type="match status" value="1"/>
</dbReference>
<dbReference type="InterPro" id="IPR027417">
    <property type="entry name" value="P-loop_NTPase"/>
</dbReference>
<sequence>MFPPILPKAPSWYPGHMSRFTRLLPTYLTRTDIVLELRDARLPLTSVNPAFERVINDWQLGRKKMGAGTAAGSDVLGERIIVLGKKDLVGQWGIEVTLAQRRSNPETEVNVLVVGMPNVGKSTLLNALRNEGIPGPTPKALKTGAHPGLTRALSTRLKLSLDPLIYAFDTPGVMIPFMGHGNRGAERGVKLALIGKEQTRHTAAAAALSGFWLGAGIKEGLYDVEALAAYLLYRLWCLNPQNPVYMTLLSPTSPQPSDEFEFLNSLARRLGMLRRGGEVDIGRAAVWFIKWWREEGGLVSVNQSQTPLRGGGGVGLPRVEQDTLERMVWGFDFEWDSTSQSSVTTATDGDFVQQRMEEIIKDYLIKTEEEQKDLLENISLTQQRKKLRLEKIARITARTWARRNRNKHI</sequence>
<proteinExistence type="predicted"/>
<dbReference type="Gene3D" id="3.40.50.300">
    <property type="entry name" value="P-loop containing nucleotide triphosphate hydrolases"/>
    <property type="match status" value="1"/>
</dbReference>
<gene>
    <name evidence="4" type="ORF">Clacol_009333</name>
</gene>
<dbReference type="Proteomes" id="UP001050691">
    <property type="component" value="Unassembled WGS sequence"/>
</dbReference>
<reference evidence="4" key="1">
    <citation type="submission" date="2021-10" db="EMBL/GenBank/DDBJ databases">
        <title>De novo Genome Assembly of Clathrus columnatus (Basidiomycota, Fungi) Using Illumina and Nanopore Sequence Data.</title>
        <authorList>
            <person name="Ogiso-Tanaka E."/>
            <person name="Itagaki H."/>
            <person name="Hosoya T."/>
            <person name="Hosaka K."/>
        </authorList>
    </citation>
    <scope>NUCLEOTIDE SEQUENCE</scope>
    <source>
        <strain evidence="4">MO-923</strain>
    </source>
</reference>
<comment type="caution">
    <text evidence="4">The sequence shown here is derived from an EMBL/GenBank/DDBJ whole genome shotgun (WGS) entry which is preliminary data.</text>
</comment>
<dbReference type="GO" id="GO:0003924">
    <property type="term" value="F:GTPase activity"/>
    <property type="evidence" value="ECO:0007669"/>
    <property type="project" value="TreeGrafter"/>
</dbReference>